<dbReference type="RefSeq" id="YP_010738087.1">
    <property type="nucleotide sequence ID" value="NC_073022.1"/>
</dbReference>
<accession>A0A7D2HGS9</accession>
<evidence type="ECO:0000313" key="2">
    <source>
        <dbReference type="EMBL" id="QIQ67939.1"/>
    </source>
</evidence>
<dbReference type="GO" id="GO:0004519">
    <property type="term" value="F:endonuclease activity"/>
    <property type="evidence" value="ECO:0007669"/>
    <property type="project" value="UniProtKB-KW"/>
</dbReference>
<name>A0A7D2HGS9_9CAUD</name>
<proteinExistence type="predicted"/>
<dbReference type="Gene3D" id="1.10.10.60">
    <property type="entry name" value="Homeodomain-like"/>
    <property type="match status" value="1"/>
</dbReference>
<protein>
    <submittedName>
        <fullName evidence="2">HNH endonuclease</fullName>
    </submittedName>
</protein>
<keyword evidence="2" id="KW-0540">Nuclease</keyword>
<dbReference type="InterPro" id="IPR044925">
    <property type="entry name" value="His-Me_finger_sf"/>
</dbReference>
<dbReference type="Gene3D" id="3.90.75.20">
    <property type="match status" value="1"/>
</dbReference>
<dbReference type="KEGG" id="vg:79578071"/>
<keyword evidence="2" id="KW-0255">Endonuclease</keyword>
<evidence type="ECO:0000259" key="1">
    <source>
        <dbReference type="Pfam" id="PF13392"/>
    </source>
</evidence>
<reference evidence="2 3" key="1">
    <citation type="submission" date="2020-02" db="EMBL/GenBank/DDBJ databases">
        <authorList>
            <person name="Li D."/>
            <person name="Pan L."/>
            <person name="Qin W."/>
            <person name="Xu L."/>
            <person name="Lin W."/>
            <person name="Yang J."/>
            <person name="Hong B."/>
            <person name="Xu B."/>
        </authorList>
    </citation>
    <scope>NUCLEOTIDE SEQUENCE [LARGE SCALE GENOMIC DNA]</scope>
</reference>
<dbReference type="InterPro" id="IPR003615">
    <property type="entry name" value="HNH_nuc"/>
</dbReference>
<dbReference type="EMBL" id="MT135176">
    <property type="protein sequence ID" value="QIQ67939.1"/>
    <property type="molecule type" value="Genomic_DNA"/>
</dbReference>
<dbReference type="SUPFAM" id="SSF54060">
    <property type="entry name" value="His-Me finger endonucleases"/>
    <property type="match status" value="1"/>
</dbReference>
<dbReference type="GeneID" id="79578071"/>
<dbReference type="Proteomes" id="UP000509192">
    <property type="component" value="Segment"/>
</dbReference>
<evidence type="ECO:0000313" key="3">
    <source>
        <dbReference type="Proteomes" id="UP000509192"/>
    </source>
</evidence>
<dbReference type="Pfam" id="PF13392">
    <property type="entry name" value="HNH_3"/>
    <property type="match status" value="1"/>
</dbReference>
<feature type="domain" description="HNH nuclease" evidence="1">
    <location>
        <begin position="110"/>
        <end position="152"/>
    </location>
</feature>
<dbReference type="CDD" id="cd00085">
    <property type="entry name" value="HNHc"/>
    <property type="match status" value="1"/>
</dbReference>
<keyword evidence="3" id="KW-1185">Reference proteome</keyword>
<keyword evidence="2" id="KW-0378">Hydrolase</keyword>
<organism evidence="2 3">
    <name type="scientific">Hafnia phage yong1</name>
    <dbReference type="NCBI Taxonomy" id="2719181"/>
    <lineage>
        <taxon>Viruses</taxon>
        <taxon>Duplodnaviria</taxon>
        <taxon>Heunggongvirae</taxon>
        <taxon>Uroviricota</taxon>
        <taxon>Caudoviricetes</taxon>
        <taxon>Hafyongvirus</taxon>
        <taxon>Hafyongvirus yong1</taxon>
    </lineage>
</organism>
<sequence length="175" mass="19727">MASRGVIDLYSSGMSIPQVSSITGLPRSTVRNQCKKAGILRSRADGIRKAVEEGRLGSNKGKKRIFSEVWKRNISAGKLKHADENARGYRITSTGYKEFTRGEHKGRSEHVVIMESIIGRRIERNEHVHHKDRNKLNNHPSNLQLLTISEHAALHRKEDAAAGITRRRNKNGTWS</sequence>